<dbReference type="SMART" id="SM00129">
    <property type="entry name" value="KISc"/>
    <property type="match status" value="1"/>
</dbReference>
<organism evidence="9 10">
    <name type="scientific">Pycnococcus provasolii</name>
    <dbReference type="NCBI Taxonomy" id="41880"/>
    <lineage>
        <taxon>Eukaryota</taxon>
        <taxon>Viridiplantae</taxon>
        <taxon>Chlorophyta</taxon>
        <taxon>Pseudoscourfieldiophyceae</taxon>
        <taxon>Pseudoscourfieldiales</taxon>
        <taxon>Pycnococcaceae</taxon>
        <taxon>Pycnococcus</taxon>
    </lineage>
</organism>
<feature type="compositionally biased region" description="Low complexity" evidence="7">
    <location>
        <begin position="124"/>
        <end position="136"/>
    </location>
</feature>
<evidence type="ECO:0000256" key="4">
    <source>
        <dbReference type="PROSITE-ProRule" id="PRU00283"/>
    </source>
</evidence>
<evidence type="ECO:0000256" key="3">
    <source>
        <dbReference type="ARBA" id="ARBA00023175"/>
    </source>
</evidence>
<dbReference type="InterPro" id="IPR001752">
    <property type="entry name" value="Kinesin_motor_dom"/>
</dbReference>
<feature type="region of interest" description="Disordered" evidence="7">
    <location>
        <begin position="83"/>
        <end position="182"/>
    </location>
</feature>
<dbReference type="InterPro" id="IPR036961">
    <property type="entry name" value="Kinesin_motor_dom_sf"/>
</dbReference>
<reference evidence="9" key="1">
    <citation type="submission" date="2020-10" db="EMBL/GenBank/DDBJ databases">
        <title>Unveiling of a novel bifunctional photoreceptor, Dualchrome1, isolated from a cosmopolitan green alga.</title>
        <authorList>
            <person name="Suzuki S."/>
            <person name="Kawachi M."/>
        </authorList>
    </citation>
    <scope>NUCLEOTIDE SEQUENCE</scope>
    <source>
        <strain evidence="9">NIES 2893</strain>
    </source>
</reference>
<evidence type="ECO:0000256" key="1">
    <source>
        <dbReference type="ARBA" id="ARBA00022741"/>
    </source>
</evidence>
<dbReference type="InterPro" id="IPR019821">
    <property type="entry name" value="Kinesin_motor_CS"/>
</dbReference>
<sequence>MPTTRSSVAAQLNGGGFTAPLSRSSAKTNNKAKNKDATSTATLTSPLDDELAAISAPLSWGDAPVAQPPAPAGVPRLALPQTTQPALSHPRVSYGGESHATTTTGDGLSSDDDEIIPTRPPSSPLGALPALATLPPRTAPARPPPSPSRRPPTSRLNTPSGRALQEQAPPLRPEQLFGPTGSTDAAERMVLDTNNRATFHGVANQRTATAGMASTSQRPSTFGFLHSARPPPATARVPTTEENAVFAAQWLRVRERIGNASSLLNGVEGVVTELEAVAKDRVRSLADERAALRSATEAARSTGYIPPELHGVSFLEARLAETRDEVATLRQTVMTLEAEKVRLEARLAELEQHTAGPSAEAYLALTSRVERDVGYLTEELSHLKDVHADTVRKLEEEARKRVEAESKLIQLDESGELLTASRKREAEMEKECEEMEAELAEVTEKLQTASVASAEAERKILKLHEELDQARQSATDDVAAAAAAARAEGVEAMDTKAQAALTAAIEMERATAREHENELSAAAAEADARTDEVRTQYEAKFEKFEQDMERVAAVNARNVELEKQLAAAIAQYDVELYRRKALHDELVNIKGSIRVFCRMRPLLAFERQRLESSAASGDVSEVVLNLKDDTIGTLDAGRNTNPERTFELDKVFGPAATQSDVFDEVEPLVTSVLDGYNVCIFAYGQTGSGKTFTMDGTKEAPGVNLNSIERLFEIVSQRSLGGAFDVTVTFSAIEVYNEGIYDLLSARAGNRSALGSRASTPAPFGEGAEESTNKVDVRLTRDGGVYLPGLTETVVSDSNVARNLIEHAKSNRATAGTSMNEHSSRSHLVLTFTVTVTSSTSPALAEEPSFSRSPSPAPWASGSKKKKEKKEEPSPSSTQTTVAKLNLIDLAGSERVSKSEAQGERLKEATHINKSLSALGDVINALGEKAPHVPFRNSRLTHLLADSLSGNSKLAMFVNISPASDCIRETNSSFEFGKRARSVHLGPASKNMQG</sequence>
<evidence type="ECO:0000256" key="6">
    <source>
        <dbReference type="SAM" id="Coils"/>
    </source>
</evidence>
<feature type="compositionally biased region" description="Polar residues" evidence="7">
    <location>
        <begin position="1"/>
        <end position="10"/>
    </location>
</feature>
<evidence type="ECO:0000313" key="9">
    <source>
        <dbReference type="EMBL" id="GHP10055.1"/>
    </source>
</evidence>
<dbReference type="GO" id="GO:0005524">
    <property type="term" value="F:ATP binding"/>
    <property type="evidence" value="ECO:0007669"/>
    <property type="project" value="UniProtKB-UniRule"/>
</dbReference>
<evidence type="ECO:0000259" key="8">
    <source>
        <dbReference type="PROSITE" id="PS50067"/>
    </source>
</evidence>
<keyword evidence="2 4" id="KW-0067">ATP-binding</keyword>
<feature type="binding site" evidence="4">
    <location>
        <begin position="684"/>
        <end position="691"/>
    </location>
    <ligand>
        <name>ATP</name>
        <dbReference type="ChEBI" id="CHEBI:30616"/>
    </ligand>
</feature>
<dbReference type="Proteomes" id="UP000660262">
    <property type="component" value="Unassembled WGS sequence"/>
</dbReference>
<feature type="coiled-coil region" evidence="6">
    <location>
        <begin position="312"/>
        <end position="353"/>
    </location>
</feature>
<dbReference type="PANTHER" id="PTHR47972">
    <property type="entry name" value="KINESIN-LIKE PROTEIN KLP-3"/>
    <property type="match status" value="1"/>
</dbReference>
<keyword evidence="6" id="KW-0175">Coiled coil</keyword>
<keyword evidence="3 4" id="KW-0505">Motor protein</keyword>
<dbReference type="AlphaFoldDB" id="A0A830HTM7"/>
<comment type="similarity">
    <text evidence="4 5">Belongs to the TRAFAC class myosin-kinesin ATPase superfamily. Kinesin family.</text>
</comment>
<dbReference type="PRINTS" id="PR00380">
    <property type="entry name" value="KINESINHEAVY"/>
</dbReference>
<dbReference type="PROSITE" id="PS50067">
    <property type="entry name" value="KINESIN_MOTOR_2"/>
    <property type="match status" value="1"/>
</dbReference>
<comment type="caution">
    <text evidence="9">The sequence shown here is derived from an EMBL/GenBank/DDBJ whole genome shotgun (WGS) entry which is preliminary data.</text>
</comment>
<feature type="compositionally biased region" description="Low complexity" evidence="7">
    <location>
        <begin position="22"/>
        <end position="42"/>
    </location>
</feature>
<dbReference type="OrthoDB" id="3176171at2759"/>
<accession>A0A830HTM7</accession>
<dbReference type="GO" id="GO:0005874">
    <property type="term" value="C:microtubule"/>
    <property type="evidence" value="ECO:0007669"/>
    <property type="project" value="UniProtKB-KW"/>
</dbReference>
<evidence type="ECO:0000256" key="2">
    <source>
        <dbReference type="ARBA" id="ARBA00022840"/>
    </source>
</evidence>
<keyword evidence="1 4" id="KW-0547">Nucleotide-binding</keyword>
<dbReference type="SUPFAM" id="SSF52540">
    <property type="entry name" value="P-loop containing nucleoside triphosphate hydrolases"/>
    <property type="match status" value="1"/>
</dbReference>
<dbReference type="InterPro" id="IPR027417">
    <property type="entry name" value="P-loop_NTPase"/>
</dbReference>
<dbReference type="EMBL" id="BNJQ01000027">
    <property type="protein sequence ID" value="GHP10055.1"/>
    <property type="molecule type" value="Genomic_DNA"/>
</dbReference>
<gene>
    <name evidence="9" type="ORF">PPROV_000878800</name>
</gene>
<keyword evidence="5" id="KW-0493">Microtubule</keyword>
<dbReference type="GO" id="GO:0003777">
    <property type="term" value="F:microtubule motor activity"/>
    <property type="evidence" value="ECO:0007669"/>
    <property type="project" value="InterPro"/>
</dbReference>
<name>A0A830HTM7_9CHLO</name>
<dbReference type="InterPro" id="IPR027640">
    <property type="entry name" value="Kinesin-like_fam"/>
</dbReference>
<dbReference type="PANTHER" id="PTHR47972:SF63">
    <property type="entry name" value="KINESIN FAMILY MEMBER 25"/>
    <property type="match status" value="1"/>
</dbReference>
<feature type="coiled-coil region" evidence="6">
    <location>
        <begin position="505"/>
        <end position="571"/>
    </location>
</feature>
<feature type="domain" description="Kinesin motor" evidence="8">
    <location>
        <begin position="592"/>
        <end position="983"/>
    </location>
</feature>
<proteinExistence type="inferred from homology"/>
<dbReference type="Gene3D" id="3.40.850.10">
    <property type="entry name" value="Kinesin motor domain"/>
    <property type="match status" value="1"/>
</dbReference>
<dbReference type="GO" id="GO:0007018">
    <property type="term" value="P:microtubule-based movement"/>
    <property type="evidence" value="ECO:0007669"/>
    <property type="project" value="InterPro"/>
</dbReference>
<protein>
    <recommendedName>
        <fullName evidence="5">Kinesin-like protein</fullName>
    </recommendedName>
</protein>
<feature type="compositionally biased region" description="Low complexity" evidence="7">
    <location>
        <begin position="151"/>
        <end position="160"/>
    </location>
</feature>
<evidence type="ECO:0000256" key="7">
    <source>
        <dbReference type="SAM" id="MobiDB-lite"/>
    </source>
</evidence>
<evidence type="ECO:0000313" key="10">
    <source>
        <dbReference type="Proteomes" id="UP000660262"/>
    </source>
</evidence>
<feature type="compositionally biased region" description="Pro residues" evidence="7">
    <location>
        <begin position="137"/>
        <end position="150"/>
    </location>
</feature>
<feature type="region of interest" description="Disordered" evidence="7">
    <location>
        <begin position="1"/>
        <end position="46"/>
    </location>
</feature>
<keyword evidence="10" id="KW-1185">Reference proteome</keyword>
<dbReference type="PROSITE" id="PS00411">
    <property type="entry name" value="KINESIN_MOTOR_1"/>
    <property type="match status" value="1"/>
</dbReference>
<dbReference type="GO" id="GO:0008017">
    <property type="term" value="F:microtubule binding"/>
    <property type="evidence" value="ECO:0007669"/>
    <property type="project" value="InterPro"/>
</dbReference>
<feature type="coiled-coil region" evidence="6">
    <location>
        <begin position="394"/>
        <end position="473"/>
    </location>
</feature>
<dbReference type="Pfam" id="PF00225">
    <property type="entry name" value="Kinesin"/>
    <property type="match status" value="1"/>
</dbReference>
<evidence type="ECO:0000256" key="5">
    <source>
        <dbReference type="RuleBase" id="RU000394"/>
    </source>
</evidence>
<feature type="region of interest" description="Disordered" evidence="7">
    <location>
        <begin position="841"/>
        <end position="880"/>
    </location>
</feature>